<keyword evidence="3" id="KW-0540">Nuclease</keyword>
<evidence type="ECO:0000259" key="2">
    <source>
        <dbReference type="PROSITE" id="PS50164"/>
    </source>
</evidence>
<dbReference type="PANTHER" id="PTHR34477">
    <property type="entry name" value="UPF0213 PROTEIN YHBQ"/>
    <property type="match status" value="1"/>
</dbReference>
<gene>
    <name evidence="3" type="ORF">DFR24_1143</name>
</gene>
<dbReference type="EMBL" id="SOBT01000008">
    <property type="protein sequence ID" value="TDU31762.1"/>
    <property type="molecule type" value="Genomic_DNA"/>
</dbReference>
<accession>A0A4R7PDF0</accession>
<dbReference type="Pfam" id="PF01541">
    <property type="entry name" value="GIY-YIG"/>
    <property type="match status" value="1"/>
</dbReference>
<dbReference type="InterPro" id="IPR000305">
    <property type="entry name" value="GIY-YIG_endonuc"/>
</dbReference>
<dbReference type="PROSITE" id="PS50164">
    <property type="entry name" value="GIY_YIG"/>
    <property type="match status" value="1"/>
</dbReference>
<organism evidence="3 4">
    <name type="scientific">Panacagrimonas perspica</name>
    <dbReference type="NCBI Taxonomy" id="381431"/>
    <lineage>
        <taxon>Bacteria</taxon>
        <taxon>Pseudomonadati</taxon>
        <taxon>Pseudomonadota</taxon>
        <taxon>Gammaproteobacteria</taxon>
        <taxon>Nevskiales</taxon>
        <taxon>Nevskiaceae</taxon>
        <taxon>Panacagrimonas</taxon>
    </lineage>
</organism>
<name>A0A4R7PDF0_9GAMM</name>
<keyword evidence="3" id="KW-0255">Endonuclease</keyword>
<evidence type="ECO:0000256" key="1">
    <source>
        <dbReference type="ARBA" id="ARBA00007435"/>
    </source>
</evidence>
<dbReference type="InterPro" id="IPR050190">
    <property type="entry name" value="UPF0213_domain"/>
</dbReference>
<dbReference type="PANTHER" id="PTHR34477:SF1">
    <property type="entry name" value="UPF0213 PROTEIN YHBQ"/>
    <property type="match status" value="1"/>
</dbReference>
<feature type="domain" description="GIY-YIG" evidence="2">
    <location>
        <begin position="11"/>
        <end position="86"/>
    </location>
</feature>
<comment type="similarity">
    <text evidence="1">Belongs to the UPF0213 family.</text>
</comment>
<dbReference type="Proteomes" id="UP000295341">
    <property type="component" value="Unassembled WGS sequence"/>
</dbReference>
<dbReference type="OrthoDB" id="9797095at2"/>
<evidence type="ECO:0000313" key="4">
    <source>
        <dbReference type="Proteomes" id="UP000295341"/>
    </source>
</evidence>
<comment type="caution">
    <text evidence="3">The sequence shown here is derived from an EMBL/GenBank/DDBJ whole genome shotgun (WGS) entry which is preliminary data.</text>
</comment>
<protein>
    <submittedName>
        <fullName evidence="3">Putative endonuclease</fullName>
    </submittedName>
</protein>
<dbReference type="CDD" id="cd10456">
    <property type="entry name" value="GIY-YIG_UPF0213"/>
    <property type="match status" value="1"/>
</dbReference>
<reference evidence="3 4" key="1">
    <citation type="submission" date="2019-03" db="EMBL/GenBank/DDBJ databases">
        <title>Genomic Encyclopedia of Type Strains, Phase IV (KMG-IV): sequencing the most valuable type-strain genomes for metagenomic binning, comparative biology and taxonomic classification.</title>
        <authorList>
            <person name="Goeker M."/>
        </authorList>
    </citation>
    <scope>NUCLEOTIDE SEQUENCE [LARGE SCALE GENOMIC DNA]</scope>
    <source>
        <strain evidence="3 4">DSM 26377</strain>
    </source>
</reference>
<keyword evidence="3" id="KW-0378">Hydrolase</keyword>
<dbReference type="InterPro" id="IPR035901">
    <property type="entry name" value="GIY-YIG_endonuc_sf"/>
</dbReference>
<dbReference type="Gene3D" id="3.40.1440.10">
    <property type="entry name" value="GIY-YIG endonuclease"/>
    <property type="match status" value="1"/>
</dbReference>
<dbReference type="GO" id="GO:0004519">
    <property type="term" value="F:endonuclease activity"/>
    <property type="evidence" value="ECO:0007669"/>
    <property type="project" value="UniProtKB-KW"/>
</dbReference>
<dbReference type="SUPFAM" id="SSF82771">
    <property type="entry name" value="GIY-YIG endonuclease"/>
    <property type="match status" value="1"/>
</dbReference>
<evidence type="ECO:0000313" key="3">
    <source>
        <dbReference type="EMBL" id="TDU31762.1"/>
    </source>
</evidence>
<dbReference type="RefSeq" id="WP_133880322.1">
    <property type="nucleotide sequence ID" value="NZ_MWIN01000012.1"/>
</dbReference>
<dbReference type="AlphaFoldDB" id="A0A4R7PDF0"/>
<sequence length="111" mass="12478">MQEPTPRVDARPWFVYLLLCRGDRLYAGVTPELAMRMRKHCSGTGARFTRSHPPERLLAAKSFASKAVAQSMEHQVKQLSAAQKRELASVWAQEFAIEDLPEILAAMTPKP</sequence>
<proteinExistence type="inferred from homology"/>
<keyword evidence="4" id="KW-1185">Reference proteome</keyword>